<keyword evidence="3" id="KW-1185">Reference proteome</keyword>
<proteinExistence type="predicted"/>
<reference evidence="3" key="1">
    <citation type="submission" date="2018-08" db="EMBL/GenBank/DDBJ databases">
        <authorList>
            <person name="Im W.T."/>
        </authorList>
    </citation>
    <scope>NUCLEOTIDE SEQUENCE [LARGE SCALE GENOMIC DNA]</scope>
    <source>
        <strain evidence="3">LA-28</strain>
    </source>
</reference>
<dbReference type="Proteomes" id="UP000262379">
    <property type="component" value="Unassembled WGS sequence"/>
</dbReference>
<feature type="compositionally biased region" description="Low complexity" evidence="1">
    <location>
        <begin position="32"/>
        <end position="52"/>
    </location>
</feature>
<name>A0A371XH39_9HYPH</name>
<gene>
    <name evidence="2" type="ORF">DY251_06060</name>
</gene>
<evidence type="ECO:0000256" key="1">
    <source>
        <dbReference type="SAM" id="MobiDB-lite"/>
    </source>
</evidence>
<feature type="compositionally biased region" description="Basic and acidic residues" evidence="1">
    <location>
        <begin position="68"/>
        <end position="94"/>
    </location>
</feature>
<dbReference type="Gene3D" id="1.10.287.1490">
    <property type="match status" value="1"/>
</dbReference>
<dbReference type="EMBL" id="QURN01000004">
    <property type="protein sequence ID" value="RFC68531.1"/>
    <property type="molecule type" value="Genomic_DNA"/>
</dbReference>
<comment type="caution">
    <text evidence="2">The sequence shown here is derived from an EMBL/GenBank/DDBJ whole genome shotgun (WGS) entry which is preliminary data.</text>
</comment>
<evidence type="ECO:0000313" key="2">
    <source>
        <dbReference type="EMBL" id="RFC68531.1"/>
    </source>
</evidence>
<dbReference type="AlphaFoldDB" id="A0A371XH39"/>
<protein>
    <submittedName>
        <fullName evidence="2">Phage tail protein</fullName>
    </submittedName>
</protein>
<feature type="compositionally biased region" description="Basic residues" evidence="1">
    <location>
        <begin position="1"/>
        <end position="12"/>
    </location>
</feature>
<sequence length="435" mass="44583">MVKTPRTRHSKTQRAPVTIELGSDDVKRVEEPIAAAPAEPETTESIESIEVPAQPDAELLEVEGEPVVEERKPEAAEEPTRKSDYSFGRADPEPRPASNRPAPAKQGGMSNIAAGVIGAVLALGGFYGLQAAGVIGSPGSTAVVPSLEPVESQISALKSELDSLKTAPSADAGLASALDQLKSDVAGLKSAVESGGAGDGAAVAALDERIKKLETAPAVAQDVESKIAEMESKVTAAADSLANSDTRIGAIEQSLSTLTGKVEQQASQPKVALAIAAAALKSAVDRGGPFAAEAETFAAIAPNAPELAALRQYADQGVATEADLVASFPQAADAMIAASEPENPSAGIWQRLMDSARSVVKVRPVGSVEGDEPGARVARMEIALKAGDLQKALAEYDGLPEAAKQAGAPLADRIKGRIEVTKLVDQLVASAMKSA</sequence>
<feature type="compositionally biased region" description="Acidic residues" evidence="1">
    <location>
        <begin position="58"/>
        <end position="67"/>
    </location>
</feature>
<dbReference type="RefSeq" id="WP_116622966.1">
    <property type="nucleotide sequence ID" value="NZ_QURN01000004.1"/>
</dbReference>
<organism evidence="2 3">
    <name type="scientific">Mesorhizobium denitrificans</name>
    <dbReference type="NCBI Taxonomy" id="2294114"/>
    <lineage>
        <taxon>Bacteria</taxon>
        <taxon>Pseudomonadati</taxon>
        <taxon>Pseudomonadota</taxon>
        <taxon>Alphaproteobacteria</taxon>
        <taxon>Hyphomicrobiales</taxon>
        <taxon>Phyllobacteriaceae</taxon>
        <taxon>Mesorhizobium</taxon>
    </lineage>
</organism>
<accession>A0A371XH39</accession>
<evidence type="ECO:0000313" key="3">
    <source>
        <dbReference type="Proteomes" id="UP000262379"/>
    </source>
</evidence>
<feature type="region of interest" description="Disordered" evidence="1">
    <location>
        <begin position="1"/>
        <end position="106"/>
    </location>
</feature>